<dbReference type="Gene3D" id="3.90.1640.10">
    <property type="entry name" value="inorganic pyrophosphatase (n-terminal core)"/>
    <property type="match status" value="1"/>
</dbReference>
<gene>
    <name evidence="2" type="ORF">ACD_78C00439G0001</name>
</gene>
<reference evidence="2" key="1">
    <citation type="journal article" date="2012" name="Science">
        <title>Fermentation, hydrogen, and sulfur metabolism in multiple uncultivated bacterial phyla.</title>
        <authorList>
            <person name="Wrighton K.C."/>
            <person name="Thomas B.C."/>
            <person name="Sharon I."/>
            <person name="Miller C.S."/>
            <person name="Castelle C.J."/>
            <person name="VerBerkmoes N.C."/>
            <person name="Wilkins M.J."/>
            <person name="Hettich R.L."/>
            <person name="Lipton M.S."/>
            <person name="Williams K.H."/>
            <person name="Long P.E."/>
            <person name="Banfield J.F."/>
        </authorList>
    </citation>
    <scope>NUCLEOTIDE SEQUENCE [LARGE SCALE GENOMIC DNA]</scope>
</reference>
<sequence length="94" mass="10631">MGETQQEIWKIRDIIEKGQSFLIVSHKNVDGDAYGSSMSLYFYLRSIGKTAEVVNELPITPLFYFLDIHAYTTNTITGKKFDAIFVCDCGELAL</sequence>
<protein>
    <recommendedName>
        <fullName evidence="1">DDH domain-containing protein</fullName>
    </recommendedName>
</protein>
<feature type="domain" description="DDH" evidence="1">
    <location>
        <begin position="21"/>
        <end position="92"/>
    </location>
</feature>
<dbReference type="SUPFAM" id="SSF64182">
    <property type="entry name" value="DHH phosphoesterases"/>
    <property type="match status" value="1"/>
</dbReference>
<name>K1YA80_9BACT</name>
<evidence type="ECO:0000259" key="1">
    <source>
        <dbReference type="Pfam" id="PF01368"/>
    </source>
</evidence>
<proteinExistence type="predicted"/>
<organism evidence="2">
    <name type="scientific">uncultured bacterium</name>
    <name type="common">gcode 4</name>
    <dbReference type="NCBI Taxonomy" id="1234023"/>
    <lineage>
        <taxon>Bacteria</taxon>
        <taxon>environmental samples</taxon>
    </lineage>
</organism>
<accession>K1YA80</accession>
<comment type="caution">
    <text evidence="2">The sequence shown here is derived from an EMBL/GenBank/DDBJ whole genome shotgun (WGS) entry which is preliminary data.</text>
</comment>
<dbReference type="EMBL" id="AMFJ01034439">
    <property type="protein sequence ID" value="EKD29343.1"/>
    <property type="molecule type" value="Genomic_DNA"/>
</dbReference>
<feature type="non-terminal residue" evidence="2">
    <location>
        <position position="94"/>
    </location>
</feature>
<dbReference type="InterPro" id="IPR038763">
    <property type="entry name" value="DHH_sf"/>
</dbReference>
<dbReference type="Pfam" id="PF01368">
    <property type="entry name" value="DHH"/>
    <property type="match status" value="1"/>
</dbReference>
<dbReference type="AlphaFoldDB" id="K1YA80"/>
<dbReference type="InterPro" id="IPR001667">
    <property type="entry name" value="DDH_dom"/>
</dbReference>
<evidence type="ECO:0000313" key="2">
    <source>
        <dbReference type="EMBL" id="EKD29343.1"/>
    </source>
</evidence>